<gene>
    <name evidence="1" type="ORF">vBKpH02_59</name>
</gene>
<evidence type="ECO:0000313" key="1">
    <source>
        <dbReference type="EMBL" id="XCD09873.1"/>
    </source>
</evidence>
<name>A0AAU8BFC9_9CAUD</name>
<proteinExistence type="predicted"/>
<organism evidence="1">
    <name type="scientific">Klebsiella phage vB_Kp_H02</name>
    <dbReference type="NCBI Taxonomy" id="3161141"/>
    <lineage>
        <taxon>Viruses</taxon>
        <taxon>Duplodnaviria</taxon>
        <taxon>Heunggongvirae</taxon>
        <taxon>Uroviricota</taxon>
        <taxon>Caudoviricetes</taxon>
    </lineage>
</organism>
<reference evidence="1" key="1">
    <citation type="submission" date="2024-05" db="EMBL/GenBank/DDBJ databases">
        <authorList>
            <person name="Jiang H.L."/>
        </authorList>
    </citation>
    <scope>NUCLEOTIDE SEQUENCE</scope>
</reference>
<sequence length="141" mass="15812">MSIKKVSLSAKTVNNDSDFQSLILAGKAEGMFFHSAMFRDGGSGDNVRLVMCDVERWKDLKFIPAGNNDVTFVSNVNELLKSGEYDSIIDFHLPPGTWHGYAILGNEVKNDLPKQNEYAVIKLTRSEEITEFAKSQLDKEH</sequence>
<accession>A0AAU8BFC9</accession>
<dbReference type="EMBL" id="PP836963">
    <property type="protein sequence ID" value="XCD09873.1"/>
    <property type="molecule type" value="Genomic_DNA"/>
</dbReference>
<protein>
    <submittedName>
        <fullName evidence="1">Uncharacterized protein</fullName>
    </submittedName>
</protein>